<evidence type="ECO:0000313" key="4">
    <source>
        <dbReference type="EMBL" id="TDR15065.1"/>
    </source>
</evidence>
<dbReference type="GO" id="GO:0016020">
    <property type="term" value="C:membrane"/>
    <property type="evidence" value="ECO:0007669"/>
    <property type="project" value="TreeGrafter"/>
</dbReference>
<organism evidence="4 5">
    <name type="scientific">Marinomonas communis</name>
    <dbReference type="NCBI Taxonomy" id="28254"/>
    <lineage>
        <taxon>Bacteria</taxon>
        <taxon>Pseudomonadati</taxon>
        <taxon>Pseudomonadota</taxon>
        <taxon>Gammaproteobacteria</taxon>
        <taxon>Oceanospirillales</taxon>
        <taxon>Oceanospirillaceae</taxon>
        <taxon>Marinomonas</taxon>
    </lineage>
</organism>
<name>A0A4R6X7L3_9GAMM</name>
<dbReference type="Pfam" id="PF00561">
    <property type="entry name" value="Abhydrolase_1"/>
    <property type="match status" value="1"/>
</dbReference>
<dbReference type="OrthoDB" id="149912at2"/>
<evidence type="ECO:0000313" key="5">
    <source>
        <dbReference type="Proteomes" id="UP000295729"/>
    </source>
</evidence>
<evidence type="ECO:0000259" key="3">
    <source>
        <dbReference type="Pfam" id="PF00561"/>
    </source>
</evidence>
<dbReference type="Gene3D" id="3.40.50.1820">
    <property type="entry name" value="alpha/beta hydrolase"/>
    <property type="match status" value="1"/>
</dbReference>
<dbReference type="Proteomes" id="UP000295729">
    <property type="component" value="Unassembled WGS sequence"/>
</dbReference>
<proteinExistence type="inferred from homology"/>
<comment type="similarity">
    <text evidence="1">Belongs to the AB hydrolase superfamily.</text>
</comment>
<keyword evidence="5" id="KW-1185">Reference proteome</keyword>
<dbReference type="SUPFAM" id="SSF53474">
    <property type="entry name" value="alpha/beta-Hydrolases"/>
    <property type="match status" value="1"/>
</dbReference>
<dbReference type="PRINTS" id="PR00111">
    <property type="entry name" value="ABHYDROLASE"/>
</dbReference>
<dbReference type="RefSeq" id="WP_133559700.1">
    <property type="nucleotide sequence ID" value="NZ_SNZA01000001.1"/>
</dbReference>
<dbReference type="PANTHER" id="PTHR43798:SF14">
    <property type="entry name" value="SERINE HYDROLASE-LIKE PROTEIN DDB_G0286239"/>
    <property type="match status" value="1"/>
</dbReference>
<dbReference type="PANTHER" id="PTHR43798">
    <property type="entry name" value="MONOACYLGLYCEROL LIPASE"/>
    <property type="match status" value="1"/>
</dbReference>
<evidence type="ECO:0000256" key="1">
    <source>
        <dbReference type="ARBA" id="ARBA00008645"/>
    </source>
</evidence>
<evidence type="ECO:0000256" key="2">
    <source>
        <dbReference type="ARBA" id="ARBA00022801"/>
    </source>
</evidence>
<keyword evidence="2 4" id="KW-0378">Hydrolase</keyword>
<dbReference type="InterPro" id="IPR029058">
    <property type="entry name" value="AB_hydrolase_fold"/>
</dbReference>
<reference evidence="4 5" key="1">
    <citation type="submission" date="2019-03" db="EMBL/GenBank/DDBJ databases">
        <title>Genomic Encyclopedia of Type Strains, Phase IV (KMG-IV): sequencing the most valuable type-strain genomes for metagenomic binning, comparative biology and taxonomic classification.</title>
        <authorList>
            <person name="Goeker M."/>
        </authorList>
    </citation>
    <scope>NUCLEOTIDE SEQUENCE [LARGE SCALE GENOMIC DNA]</scope>
    <source>
        <strain evidence="4 5">DSM 5604</strain>
    </source>
</reference>
<dbReference type="GO" id="GO:0016787">
    <property type="term" value="F:hydrolase activity"/>
    <property type="evidence" value="ECO:0007669"/>
    <property type="project" value="UniProtKB-KW"/>
</dbReference>
<accession>A0A4R6X7L3</accession>
<dbReference type="EMBL" id="SNZA01000001">
    <property type="protein sequence ID" value="TDR15065.1"/>
    <property type="molecule type" value="Genomic_DNA"/>
</dbReference>
<dbReference type="InterPro" id="IPR050266">
    <property type="entry name" value="AB_hydrolase_sf"/>
</dbReference>
<protein>
    <submittedName>
        <fullName evidence="4">Epoxide hydrolase</fullName>
    </submittedName>
</protein>
<sequence>MSNDTQYNLGHTSLAGQQWLSSNPNALRVLMLHGWLDNSASFTNLAPYLSDYNLSAVDLAGHGLSDHRPDGCFYHLWDYALDIISILNLSSQPLWLVGHSMGGAVAMLVAALAPEKVRGLIVLDSLGPATATPNERVVTMKRAMQKMLKQRSQRNTHYPSQEDLVYARMHGMTELSHDAAKLLVKRGSTVKNGEWVWRADPKLSFPSPYRMDEDSVEAYISSIKCPTLALLANQGFYGNEPDLLKRRTQMFPWIKVQFLDGSHHFHLETATCYSVAQEIHRFIDQN</sequence>
<dbReference type="InterPro" id="IPR000073">
    <property type="entry name" value="AB_hydrolase_1"/>
</dbReference>
<dbReference type="AlphaFoldDB" id="A0A4R6X7L3"/>
<feature type="domain" description="AB hydrolase-1" evidence="3">
    <location>
        <begin position="29"/>
        <end position="198"/>
    </location>
</feature>
<comment type="caution">
    <text evidence="4">The sequence shown here is derived from an EMBL/GenBank/DDBJ whole genome shotgun (WGS) entry which is preliminary data.</text>
</comment>
<gene>
    <name evidence="4" type="ORF">C8D85_0419</name>
</gene>